<dbReference type="PANTHER" id="PTHR10627:SF59">
    <property type="entry name" value="BICAUDAL C HOMOLOG 2"/>
    <property type="match status" value="1"/>
</dbReference>
<feature type="region of interest" description="Disordered" evidence="5">
    <location>
        <begin position="1"/>
        <end position="103"/>
    </location>
</feature>
<keyword evidence="2" id="KW-0217">Developmental protein</keyword>
<dbReference type="PROSITE" id="PS50084">
    <property type="entry name" value="KH_TYPE_1"/>
    <property type="match status" value="2"/>
</dbReference>
<keyword evidence="8" id="KW-1185">Reference proteome</keyword>
<feature type="region of interest" description="Disordered" evidence="5">
    <location>
        <begin position="633"/>
        <end position="675"/>
    </location>
</feature>
<dbReference type="Pfam" id="PF00536">
    <property type="entry name" value="SAM_1"/>
    <property type="match status" value="1"/>
</dbReference>
<feature type="compositionally biased region" description="Polar residues" evidence="5">
    <location>
        <begin position="53"/>
        <end position="62"/>
    </location>
</feature>
<feature type="compositionally biased region" description="Acidic residues" evidence="5">
    <location>
        <begin position="74"/>
        <end position="84"/>
    </location>
</feature>
<feature type="region of interest" description="Disordered" evidence="5">
    <location>
        <begin position="532"/>
        <end position="591"/>
    </location>
</feature>
<feature type="compositionally biased region" description="Basic and acidic residues" evidence="5">
    <location>
        <begin position="633"/>
        <end position="674"/>
    </location>
</feature>
<evidence type="ECO:0000256" key="3">
    <source>
        <dbReference type="ARBA" id="ARBA00022737"/>
    </source>
</evidence>
<dbReference type="GO" id="GO:0005737">
    <property type="term" value="C:cytoplasm"/>
    <property type="evidence" value="ECO:0007669"/>
    <property type="project" value="TreeGrafter"/>
</dbReference>
<dbReference type="AlphaFoldDB" id="A0AAZ3S2Y5"/>
<dbReference type="InterPro" id="IPR037974">
    <property type="entry name" value="BICC1_SAM_dom"/>
</dbReference>
<evidence type="ECO:0000259" key="6">
    <source>
        <dbReference type="PROSITE" id="PS50105"/>
    </source>
</evidence>
<evidence type="ECO:0000256" key="4">
    <source>
        <dbReference type="PROSITE-ProRule" id="PRU00117"/>
    </source>
</evidence>
<dbReference type="SMART" id="SM00454">
    <property type="entry name" value="SAM"/>
    <property type="match status" value="1"/>
</dbReference>
<feature type="compositionally biased region" description="Basic and acidic residues" evidence="5">
    <location>
        <begin position="552"/>
        <end position="571"/>
    </location>
</feature>
<sequence>MATTTEERSPLPTQIEPHRPGPEPILSQLEQYQPHLEPRLECSLDPSPGPILNQDQTLSQTPFPSPSPSHRDREEEEDEDEEEGGNSGPGPEPVVGEHSDPEWVEERFRIDRKKLEAMLYAPRHGEGLTGEEFFGRVMVETNTQVKWPSKLKIGAKSKKDPHVKVDGKRANVLEAKKKILELLETKVNKVTLKMDVAHTEHSHVIGKGGGNIKKVMEMTSCHIHFPDSNRHNATGEKSNQVSIAGPVQGVEAARKRIRDLQPLVLTFDLPVTLVSQALPDAASPVIQQVAQALGVSVSFRAQPRLCSSCCVVRALQGNSVAIKKAVCVLMELLLGSELGAGGQGGVMGVVSTQLDVTSQQHLFLLGQNGAHFLGVMHQTQTQIVLPDLSAPQNPPSLLIQGSPDGVCLARQQLMDCLPVCLMFDMREDGEADPRKLAQMMQSLGVFISVKPKVKQTAKSVVVKGLERNISSLYEARRLLLGLESSEVAMTAKMNSDPRLAGNGLTNYWLNMLLQQLRLSDHGSVPTTEAVIGSFSQSKPHPSPPPGLTPPSEEVRMGLKGKESRQLEKIPENEDPSGLSDEDESPGSMTSELSDVMSQVRMMSRRSSLQGPEVCRFLNQGRRHSTGQVMRLLDGEKEGGRSERHNSLREMEGGRGDSRRNSLRELGGERSDTRRNSLMRDLTPNHDTLTDVSRNEDYDYEMKKLLATRAMQRNPVVTEVRTPTDTWSGLGFSKSMPAEAVKELRNVSRRSYKPYLANTGQQQQTWGPQNAKEKVSNGSNSENWRDRRGSSSPIFPSPSSSSSSSPSNFSSSFSSTSSFPAFASSTNRPRNDKTSESFLSCSNYFECMSSVRALTASQLSSSPQPTDDLPELLSQLGMGKYIDVFQQQEIDFQTFLTLSDEDLKEVGVSTFGARRKMLLAISDLNKSKRKLSETPAVKPGYLEGGASGRLPRIIGEDTAAQRNHW</sequence>
<dbReference type="CDD" id="cd22420">
    <property type="entry name" value="KH-I_BICC1_rpt1"/>
    <property type="match status" value="1"/>
</dbReference>
<evidence type="ECO:0000256" key="2">
    <source>
        <dbReference type="ARBA" id="ARBA00022473"/>
    </source>
</evidence>
<dbReference type="InterPro" id="IPR004088">
    <property type="entry name" value="KH_dom_type_1"/>
</dbReference>
<dbReference type="Pfam" id="PF24234">
    <property type="entry name" value="KH_BICC1_1st"/>
    <property type="match status" value="1"/>
</dbReference>
<comment type="similarity">
    <text evidence="1">Belongs to the BicC family.</text>
</comment>
<dbReference type="PROSITE" id="PS50105">
    <property type="entry name" value="SAM_DOMAIN"/>
    <property type="match status" value="1"/>
</dbReference>
<dbReference type="GO" id="GO:0003723">
    <property type="term" value="F:RNA binding"/>
    <property type="evidence" value="ECO:0007669"/>
    <property type="project" value="UniProtKB-UniRule"/>
</dbReference>
<organism evidence="7 8">
    <name type="scientific">Oncorhynchus tshawytscha</name>
    <name type="common">Chinook salmon</name>
    <name type="synonym">Salmo tshawytscha</name>
    <dbReference type="NCBI Taxonomy" id="74940"/>
    <lineage>
        <taxon>Eukaryota</taxon>
        <taxon>Metazoa</taxon>
        <taxon>Chordata</taxon>
        <taxon>Craniata</taxon>
        <taxon>Vertebrata</taxon>
        <taxon>Euteleostomi</taxon>
        <taxon>Actinopterygii</taxon>
        <taxon>Neopterygii</taxon>
        <taxon>Teleostei</taxon>
        <taxon>Protacanthopterygii</taxon>
        <taxon>Salmoniformes</taxon>
        <taxon>Salmonidae</taxon>
        <taxon>Salmoninae</taxon>
        <taxon>Oncorhynchus</taxon>
    </lineage>
</organism>
<dbReference type="Pfam" id="PF22985">
    <property type="entry name" value="KH_BICC1"/>
    <property type="match status" value="2"/>
</dbReference>
<keyword evidence="4" id="KW-0694">RNA-binding</keyword>
<accession>A0AAZ3S2Y5</accession>
<dbReference type="GeneTree" id="ENSGT00940000166070"/>
<feature type="compositionally biased region" description="Low complexity" evidence="5">
    <location>
        <begin position="789"/>
        <end position="808"/>
    </location>
</feature>
<reference evidence="8" key="1">
    <citation type="journal article" date="2018" name="PLoS ONE">
        <title>Chinook salmon (Oncorhynchus tshawytscha) genome and transcriptome.</title>
        <authorList>
            <person name="Christensen K.A."/>
            <person name="Leong J.S."/>
            <person name="Sakhrani D."/>
            <person name="Biagi C.A."/>
            <person name="Minkley D.R."/>
            <person name="Withler R.E."/>
            <person name="Rondeau E.B."/>
            <person name="Koop B.F."/>
            <person name="Devlin R.H."/>
        </authorList>
    </citation>
    <scope>NUCLEOTIDE SEQUENCE [LARGE SCALE GENOMIC DNA]</scope>
</reference>
<dbReference type="CDD" id="cd09520">
    <property type="entry name" value="SAM_BICC1"/>
    <property type="match status" value="1"/>
</dbReference>
<evidence type="ECO:0000313" key="8">
    <source>
        <dbReference type="Proteomes" id="UP000694402"/>
    </source>
</evidence>
<dbReference type="Ensembl" id="ENSOTST00005115115.1">
    <property type="protein sequence ID" value="ENSOTSP00005147099.1"/>
    <property type="gene ID" value="ENSOTSG00005002887.2"/>
</dbReference>
<name>A0AAZ3S2Y5_ONCTS</name>
<keyword evidence="3" id="KW-0677">Repeat</keyword>
<dbReference type="GeneID" id="112220824"/>
<feature type="compositionally biased region" description="Polar residues" evidence="5">
    <location>
        <begin position="757"/>
        <end position="767"/>
    </location>
</feature>
<evidence type="ECO:0000256" key="5">
    <source>
        <dbReference type="SAM" id="MobiDB-lite"/>
    </source>
</evidence>
<dbReference type="PANTHER" id="PTHR10627">
    <property type="entry name" value="SCP160"/>
    <property type="match status" value="1"/>
</dbReference>
<dbReference type="SMART" id="SM00322">
    <property type="entry name" value="KH"/>
    <property type="match status" value="2"/>
</dbReference>
<dbReference type="Proteomes" id="UP000694402">
    <property type="component" value="Unassembled WGS sequence"/>
</dbReference>
<gene>
    <name evidence="7" type="primary">LOC112220824</name>
</gene>
<dbReference type="InterPro" id="IPR054727">
    <property type="entry name" value="BICC1_KH"/>
</dbReference>
<dbReference type="CDD" id="cd22421">
    <property type="entry name" value="KH-I_BICC1_rpt2"/>
    <property type="match status" value="1"/>
</dbReference>
<dbReference type="InterPro" id="IPR047554">
    <property type="entry name" value="BICC1_KH-I_rpt2"/>
</dbReference>
<evidence type="ECO:0000313" key="7">
    <source>
        <dbReference type="Ensembl" id="ENSOTSP00005147099.1"/>
    </source>
</evidence>
<dbReference type="RefSeq" id="XP_042158967.1">
    <property type="nucleotide sequence ID" value="XM_042303033.1"/>
</dbReference>
<dbReference type="KEGG" id="otw:112220824"/>
<dbReference type="InterPro" id="IPR004087">
    <property type="entry name" value="KH_dom"/>
</dbReference>
<protein>
    <recommendedName>
        <fullName evidence="6">SAM domain-containing protein</fullName>
    </recommendedName>
</protein>
<reference evidence="7" key="3">
    <citation type="submission" date="2025-09" db="UniProtKB">
        <authorList>
            <consortium name="Ensembl"/>
        </authorList>
    </citation>
    <scope>IDENTIFICATION</scope>
</reference>
<evidence type="ECO:0000256" key="1">
    <source>
        <dbReference type="ARBA" id="ARBA00007662"/>
    </source>
</evidence>
<dbReference type="InterPro" id="IPR001660">
    <property type="entry name" value="SAM"/>
</dbReference>
<reference evidence="7" key="2">
    <citation type="submission" date="2025-08" db="UniProtKB">
        <authorList>
            <consortium name="Ensembl"/>
        </authorList>
    </citation>
    <scope>IDENTIFICATION</scope>
</reference>
<proteinExistence type="inferred from homology"/>
<dbReference type="InterPro" id="IPR047549">
    <property type="entry name" value="BICC1_KH-I_rpt1"/>
</dbReference>
<feature type="region of interest" description="Disordered" evidence="5">
    <location>
        <begin position="757"/>
        <end position="808"/>
    </location>
</feature>
<feature type="domain" description="SAM" evidence="6">
    <location>
        <begin position="863"/>
        <end position="926"/>
    </location>
</feature>
<dbReference type="Pfam" id="PF00013">
    <property type="entry name" value="KH_1"/>
    <property type="match status" value="1"/>
</dbReference>